<evidence type="ECO:0000313" key="2">
    <source>
        <dbReference type="EMBL" id="BDQ34619.1"/>
    </source>
</evidence>
<feature type="transmembrane region" description="Helical" evidence="1">
    <location>
        <begin position="43"/>
        <end position="63"/>
    </location>
</feature>
<dbReference type="RefSeq" id="WP_264981518.1">
    <property type="nucleotide sequence ID" value="NZ_AP026708.1"/>
</dbReference>
<protein>
    <submittedName>
        <fullName evidence="2">Uncharacterized protein</fullName>
    </submittedName>
</protein>
<sequence length="325" mass="37025">MLTRCIVSVSKKNPAILPLSLALAAALPYAVEFADTGSLHISYQIAFGFFWLVVSPVLIWYGYRSLEWFLEYLKDFIDPDAHAALSEKTFSDIFSSRHLYFSFPLLFVFTFFAKLYAGHAGLAPVLQWAVVVLFALSGFMAGIGFWGIWVMEKLIRRMCGLDLKLDPFCIDGYGGLLYVGRFLVIGSALYFSGSMYIPFATEVFDMFSKENSVIIAYISVFAYIAFGLGMYFRSILYVHDKLLAEKMRIDDDSQEVLYRLQEGVMNGNDTPSLEQVVRPYVYYVVHHSRINGMRTFPYDTKSLIEIIATVMIPVLIFTFEQLFRG</sequence>
<keyword evidence="1" id="KW-0472">Membrane</keyword>
<gene>
    <name evidence="2" type="ORF">JCM14722_21610</name>
</gene>
<keyword evidence="1" id="KW-1133">Transmembrane helix</keyword>
<dbReference type="EMBL" id="AP026708">
    <property type="protein sequence ID" value="BDQ34619.1"/>
    <property type="molecule type" value="Genomic_DNA"/>
</dbReference>
<keyword evidence="1" id="KW-0812">Transmembrane</keyword>
<feature type="transmembrane region" description="Helical" evidence="1">
    <location>
        <begin position="172"/>
        <end position="193"/>
    </location>
</feature>
<accession>A0ABM8ATI5</accession>
<feature type="transmembrane region" description="Helical" evidence="1">
    <location>
        <begin position="303"/>
        <end position="323"/>
    </location>
</feature>
<organism evidence="2 3">
    <name type="scientific">Pseudodesulfovibrio portus</name>
    <dbReference type="NCBI Taxonomy" id="231439"/>
    <lineage>
        <taxon>Bacteria</taxon>
        <taxon>Pseudomonadati</taxon>
        <taxon>Thermodesulfobacteriota</taxon>
        <taxon>Desulfovibrionia</taxon>
        <taxon>Desulfovibrionales</taxon>
        <taxon>Desulfovibrionaceae</taxon>
    </lineage>
</organism>
<reference evidence="2" key="1">
    <citation type="submission" date="2022-08" db="EMBL/GenBank/DDBJ databases">
        <title>Genome Sequence of the sulphate-reducing bacterium, Pseudodesulfovibrio portus JCM14722.</title>
        <authorList>
            <person name="Kondo R."/>
            <person name="Kataoka T."/>
        </authorList>
    </citation>
    <scope>NUCLEOTIDE SEQUENCE</scope>
    <source>
        <strain evidence="2">JCM 14722</strain>
    </source>
</reference>
<feature type="transmembrane region" description="Helical" evidence="1">
    <location>
        <begin position="98"/>
        <end position="116"/>
    </location>
</feature>
<name>A0ABM8ATI5_9BACT</name>
<keyword evidence="3" id="KW-1185">Reference proteome</keyword>
<evidence type="ECO:0000313" key="3">
    <source>
        <dbReference type="Proteomes" id="UP001061361"/>
    </source>
</evidence>
<evidence type="ECO:0000256" key="1">
    <source>
        <dbReference type="SAM" id="Phobius"/>
    </source>
</evidence>
<dbReference type="Proteomes" id="UP001061361">
    <property type="component" value="Chromosome"/>
</dbReference>
<feature type="transmembrane region" description="Helical" evidence="1">
    <location>
        <begin position="213"/>
        <end position="238"/>
    </location>
</feature>
<proteinExistence type="predicted"/>
<feature type="transmembrane region" description="Helical" evidence="1">
    <location>
        <begin position="128"/>
        <end position="151"/>
    </location>
</feature>